<gene>
    <name evidence="3" type="ORF">OMP38_07130</name>
</gene>
<dbReference type="EMBL" id="JAPDHZ010000002">
    <property type="protein sequence ID" value="MDG0790652.1"/>
    <property type="molecule type" value="Genomic_DNA"/>
</dbReference>
<keyword evidence="4" id="KW-1185">Reference proteome</keyword>
<dbReference type="InterPro" id="IPR050921">
    <property type="entry name" value="T4SS_GSP_E_ATPase"/>
</dbReference>
<evidence type="ECO:0000256" key="1">
    <source>
        <dbReference type="ARBA" id="ARBA00006611"/>
    </source>
</evidence>
<dbReference type="GO" id="GO:0005524">
    <property type="term" value="F:ATP binding"/>
    <property type="evidence" value="ECO:0007669"/>
    <property type="project" value="InterPro"/>
</dbReference>
<dbReference type="Proteomes" id="UP001153387">
    <property type="component" value="Unassembled WGS sequence"/>
</dbReference>
<dbReference type="PROSITE" id="PS00662">
    <property type="entry name" value="T2SP_E"/>
    <property type="match status" value="1"/>
</dbReference>
<dbReference type="InterPro" id="IPR003593">
    <property type="entry name" value="AAA+_ATPase"/>
</dbReference>
<sequence length="347" mass="37766">MKSRMVDLLRAAHEAGASDLHISVDSPPILRVNGKLQPVGKEKVMADEAAHMALALIDEEQKERFERAGELDFSYELEGLSRFRVNAYRQRGKVSIAVRTIPTQIPTLEQLQLPPILSTLAAKPQGLILVTGPTGSGKSSTLAAMIKHINTHEKKHIVTLEDPIEYLHGHGSSIIDQREVGSDTKSFANGLRAALRQDPDVILVGEMRDLETISAAVTAAETGHLVFATLHTTDAPQTIDRIIDAFPGHQQGQIRAQLAAVLVAVISQRLLPRTQNRGRACATEILVNTPAVANLIRTEKIHQIKSVMQTGRQLGMHTLENSIKELLQAGAVEPAYARAYLAESGVL</sequence>
<dbReference type="GO" id="GO:0016887">
    <property type="term" value="F:ATP hydrolysis activity"/>
    <property type="evidence" value="ECO:0007669"/>
    <property type="project" value="InterPro"/>
</dbReference>
<dbReference type="RefSeq" id="WP_277565196.1">
    <property type="nucleotide sequence ID" value="NZ_JAPDHZ010000002.1"/>
</dbReference>
<dbReference type="NCBIfam" id="TIGR01420">
    <property type="entry name" value="pilT_fam"/>
    <property type="match status" value="1"/>
</dbReference>
<dbReference type="SUPFAM" id="SSF52540">
    <property type="entry name" value="P-loop containing nucleoside triphosphate hydrolases"/>
    <property type="match status" value="1"/>
</dbReference>
<accession>A0A9X4KID8</accession>
<dbReference type="InterPro" id="IPR001482">
    <property type="entry name" value="T2SS/T4SS_dom"/>
</dbReference>
<reference evidence="3 4" key="1">
    <citation type="submission" date="2022-10" db="EMBL/GenBank/DDBJ databases">
        <title>Comparative genomic analysis of Cohnella hashimotonis sp. nov., isolated from the International Space Station.</title>
        <authorList>
            <person name="Simpson A."/>
            <person name="Venkateswaran K."/>
        </authorList>
    </citation>
    <scope>NUCLEOTIDE SEQUENCE [LARGE SCALE GENOMIC DNA]</scope>
    <source>
        <strain evidence="3 4">DSM 18997</strain>
    </source>
</reference>
<proteinExistence type="inferred from homology"/>
<name>A0A9X4KID8_9BACL</name>
<dbReference type="SMART" id="SM00382">
    <property type="entry name" value="AAA"/>
    <property type="match status" value="1"/>
</dbReference>
<dbReference type="CDD" id="cd01131">
    <property type="entry name" value="PilT"/>
    <property type="match status" value="1"/>
</dbReference>
<dbReference type="Gene3D" id="3.40.50.300">
    <property type="entry name" value="P-loop containing nucleotide triphosphate hydrolases"/>
    <property type="match status" value="1"/>
</dbReference>
<dbReference type="PANTHER" id="PTHR30486">
    <property type="entry name" value="TWITCHING MOTILITY PROTEIN PILT"/>
    <property type="match status" value="1"/>
</dbReference>
<dbReference type="Gene3D" id="3.30.450.90">
    <property type="match status" value="1"/>
</dbReference>
<dbReference type="Pfam" id="PF00437">
    <property type="entry name" value="T2SSE"/>
    <property type="match status" value="1"/>
</dbReference>
<dbReference type="InterPro" id="IPR006321">
    <property type="entry name" value="PilT/PilU"/>
</dbReference>
<comment type="similarity">
    <text evidence="1">Belongs to the GSP E family.</text>
</comment>
<feature type="domain" description="Bacterial type II secretion system protein E" evidence="2">
    <location>
        <begin position="195"/>
        <end position="209"/>
    </location>
</feature>
<comment type="caution">
    <text evidence="3">The sequence shown here is derived from an EMBL/GenBank/DDBJ whole genome shotgun (WGS) entry which is preliminary data.</text>
</comment>
<evidence type="ECO:0000313" key="3">
    <source>
        <dbReference type="EMBL" id="MDG0790652.1"/>
    </source>
</evidence>
<evidence type="ECO:0000313" key="4">
    <source>
        <dbReference type="Proteomes" id="UP001153387"/>
    </source>
</evidence>
<dbReference type="InterPro" id="IPR027417">
    <property type="entry name" value="P-loop_NTPase"/>
</dbReference>
<evidence type="ECO:0000259" key="2">
    <source>
        <dbReference type="PROSITE" id="PS00662"/>
    </source>
</evidence>
<dbReference type="AlphaFoldDB" id="A0A9X4KID8"/>
<protein>
    <submittedName>
        <fullName evidence="3">Type IV pilus twitching motility protein PilT</fullName>
    </submittedName>
</protein>
<organism evidence="3 4">
    <name type="scientific">Cohnella ginsengisoli</name>
    <dbReference type="NCBI Taxonomy" id="425004"/>
    <lineage>
        <taxon>Bacteria</taxon>
        <taxon>Bacillati</taxon>
        <taxon>Bacillota</taxon>
        <taxon>Bacilli</taxon>
        <taxon>Bacillales</taxon>
        <taxon>Paenibacillaceae</taxon>
        <taxon>Cohnella</taxon>
    </lineage>
</organism>